<evidence type="ECO:0000313" key="2">
    <source>
        <dbReference type="EMBL" id="KAL3402438.1"/>
    </source>
</evidence>
<comment type="caution">
    <text evidence="2">The sequence shown here is derived from an EMBL/GenBank/DDBJ whole genome shotgun (WGS) entry which is preliminary data.</text>
</comment>
<dbReference type="AlphaFoldDB" id="A0ABD2XBJ3"/>
<evidence type="ECO:0000313" key="3">
    <source>
        <dbReference type="Proteomes" id="UP001627154"/>
    </source>
</evidence>
<sequence>MAIVSDPAHSYTISGSSSAPAAAATMISRAVNKSTHAIESFGRDCSSGGGGGGSSGVQDNLQKRMRALPA</sequence>
<dbReference type="Proteomes" id="UP001627154">
    <property type="component" value="Unassembled WGS sequence"/>
</dbReference>
<reference evidence="2 3" key="1">
    <citation type="journal article" date="2024" name="bioRxiv">
        <title>A reference genome for Trichogramma kaykai: A tiny desert-dwelling parasitoid wasp with competing sex-ratio distorters.</title>
        <authorList>
            <person name="Culotta J."/>
            <person name="Lindsey A.R."/>
        </authorList>
    </citation>
    <scope>NUCLEOTIDE SEQUENCE [LARGE SCALE GENOMIC DNA]</scope>
    <source>
        <strain evidence="2 3">KSX58</strain>
    </source>
</reference>
<feature type="region of interest" description="Disordered" evidence="1">
    <location>
        <begin position="41"/>
        <end position="70"/>
    </location>
</feature>
<organism evidence="2 3">
    <name type="scientific">Trichogramma kaykai</name>
    <dbReference type="NCBI Taxonomy" id="54128"/>
    <lineage>
        <taxon>Eukaryota</taxon>
        <taxon>Metazoa</taxon>
        <taxon>Ecdysozoa</taxon>
        <taxon>Arthropoda</taxon>
        <taxon>Hexapoda</taxon>
        <taxon>Insecta</taxon>
        <taxon>Pterygota</taxon>
        <taxon>Neoptera</taxon>
        <taxon>Endopterygota</taxon>
        <taxon>Hymenoptera</taxon>
        <taxon>Apocrita</taxon>
        <taxon>Proctotrupomorpha</taxon>
        <taxon>Chalcidoidea</taxon>
        <taxon>Trichogrammatidae</taxon>
        <taxon>Trichogramma</taxon>
    </lineage>
</organism>
<protein>
    <submittedName>
        <fullName evidence="2">Uncharacterized protein</fullName>
    </submittedName>
</protein>
<accession>A0ABD2XBJ3</accession>
<proteinExistence type="predicted"/>
<gene>
    <name evidence="2" type="ORF">TKK_004398</name>
</gene>
<name>A0ABD2XBJ3_9HYME</name>
<dbReference type="EMBL" id="JBJJXI010000034">
    <property type="protein sequence ID" value="KAL3402438.1"/>
    <property type="molecule type" value="Genomic_DNA"/>
</dbReference>
<evidence type="ECO:0000256" key="1">
    <source>
        <dbReference type="SAM" id="MobiDB-lite"/>
    </source>
</evidence>
<keyword evidence="3" id="KW-1185">Reference proteome</keyword>